<comment type="caution">
    <text evidence="1">The sequence shown here is derived from an EMBL/GenBank/DDBJ whole genome shotgun (WGS) entry which is preliminary data.</text>
</comment>
<organism evidence="1 2">
    <name type="scientific">Clostridium paridis</name>
    <dbReference type="NCBI Taxonomy" id="2803863"/>
    <lineage>
        <taxon>Bacteria</taxon>
        <taxon>Bacillati</taxon>
        <taxon>Bacillota</taxon>
        <taxon>Clostridia</taxon>
        <taxon>Eubacteriales</taxon>
        <taxon>Clostridiaceae</taxon>
        <taxon>Clostridium</taxon>
    </lineage>
</organism>
<dbReference type="AlphaFoldDB" id="A0A937FI08"/>
<proteinExistence type="predicted"/>
<evidence type="ECO:0000313" key="2">
    <source>
        <dbReference type="Proteomes" id="UP000623681"/>
    </source>
</evidence>
<reference evidence="1" key="1">
    <citation type="submission" date="2021-01" db="EMBL/GenBank/DDBJ databases">
        <title>Genome public.</title>
        <authorList>
            <person name="Liu C."/>
            <person name="Sun Q."/>
        </authorList>
    </citation>
    <scope>NUCLEOTIDE SEQUENCE</scope>
    <source>
        <strain evidence="1">YIM B02565</strain>
    </source>
</reference>
<accession>A0A937FI08</accession>
<name>A0A937FI08_9CLOT</name>
<keyword evidence="2" id="KW-1185">Reference proteome</keyword>
<dbReference type="Proteomes" id="UP000623681">
    <property type="component" value="Unassembled WGS sequence"/>
</dbReference>
<protein>
    <submittedName>
        <fullName evidence="1">Uncharacterized protein</fullName>
    </submittedName>
</protein>
<evidence type="ECO:0000313" key="1">
    <source>
        <dbReference type="EMBL" id="MBL4931906.1"/>
    </source>
</evidence>
<dbReference type="RefSeq" id="WP_202767287.1">
    <property type="nucleotide sequence ID" value="NZ_JAESWA010000022.1"/>
</dbReference>
<gene>
    <name evidence="1" type="ORF">JK634_08820</name>
</gene>
<sequence length="96" mass="11012">MIKFPLFIPVKIAELGKGNVMWVENQYNKSKYFLALAVKPTQKTLEAIGFDNFKQIDTQEDLLNLYKNIMASNISDIEGVAIYSNEYQQFISLKAD</sequence>
<dbReference type="EMBL" id="JAESWA010000022">
    <property type="protein sequence ID" value="MBL4931906.1"/>
    <property type="molecule type" value="Genomic_DNA"/>
</dbReference>